<dbReference type="PROSITE" id="PS51737">
    <property type="entry name" value="RECOMBINASE_DNA_BIND"/>
    <property type="match status" value="1"/>
</dbReference>
<evidence type="ECO:0000259" key="2">
    <source>
        <dbReference type="PROSITE" id="PS51736"/>
    </source>
</evidence>
<dbReference type="GO" id="GO:0003677">
    <property type="term" value="F:DNA binding"/>
    <property type="evidence" value="ECO:0007669"/>
    <property type="project" value="InterPro"/>
</dbReference>
<reference evidence="4" key="2">
    <citation type="submission" date="2015-07" db="EMBL/GenBank/DDBJ databases">
        <title>Plasmids, circular viruses and viroids from rat gut.</title>
        <authorList>
            <person name="Jorgensen T.J."/>
            <person name="Hansen M.A."/>
            <person name="Xu Z."/>
            <person name="Tabak M.A."/>
            <person name="Sorensen S.J."/>
            <person name="Hansen L.H."/>
        </authorList>
    </citation>
    <scope>NUCLEOTIDE SEQUENCE</scope>
    <source>
        <strain evidence="4">RGRH0222</strain>
    </source>
</reference>
<dbReference type="InterPro" id="IPR050639">
    <property type="entry name" value="SSR_resolvase"/>
</dbReference>
<evidence type="ECO:0000259" key="3">
    <source>
        <dbReference type="PROSITE" id="PS51737"/>
    </source>
</evidence>
<evidence type="ECO:0000256" key="1">
    <source>
        <dbReference type="SAM" id="Coils"/>
    </source>
</evidence>
<proteinExistence type="predicted"/>
<dbReference type="Gene3D" id="3.90.1750.20">
    <property type="entry name" value="Putative Large Serine Recombinase, Chain B, Domain 2"/>
    <property type="match status" value="1"/>
</dbReference>
<dbReference type="SUPFAM" id="SSF53041">
    <property type="entry name" value="Resolvase-like"/>
    <property type="match status" value="1"/>
</dbReference>
<keyword evidence="1" id="KW-0175">Coiled coil</keyword>
<sequence length="498" mass="56871">MNAVIYARYSSDKQTEDSIEAQIRACQEYATKNNINIIGVYADEAVSGKTANRAQYQKMLRDCDKGTFDTILIHKYDRIARNLGEHVNLEVKLKDKRVVLVAVAQDFGTSKESKIMRALMWSLSEYYIDNLAAETRKGHRETALKGLHNGGYAPFGYDVVNQTYVINELEAAYVKRMFNAALNREGFTELIEEMNRAGIRGKRGKPIRYPQIYEILHNEKYTGVYVYTQEEETDRGNRRAKVNAIRKENALPVIISKAQFMEVQQIMKQRKHSGRKSNYLCSGLVYCECGAKMHGMTSKRKGHEYRYFTCSQHCGAPVIRMEEVDEAAYHYLHTLLSEENQDRIADALRLYQAGEGSRMTEFKQVLAKRIREKEEQYQSLMENLSSGILPKEVVSDIAERMQQIKEEIAVLEATEPPKDFTVEQIHSWLEALKAAPDDKAVRLLVSRIEVKQKTVFNIASTLKAVLCETGCGSWIDILPRILLRFGMDEAVAISSQQA</sequence>
<accession>A0A0H5PYM4</accession>
<evidence type="ECO:0000313" key="4">
    <source>
        <dbReference type="EMBL" id="CRY94249.1"/>
    </source>
</evidence>
<dbReference type="Pfam" id="PF07508">
    <property type="entry name" value="Recombinase"/>
    <property type="match status" value="1"/>
</dbReference>
<dbReference type="Pfam" id="PF00239">
    <property type="entry name" value="Resolvase"/>
    <property type="match status" value="1"/>
</dbReference>
<reference evidence="4" key="1">
    <citation type="submission" date="2015-06" db="EMBL/GenBank/DDBJ databases">
        <authorList>
            <person name="Joergensen T."/>
        </authorList>
    </citation>
    <scope>NUCLEOTIDE SEQUENCE</scope>
    <source>
        <strain evidence="4">RGRH0222</strain>
    </source>
</reference>
<dbReference type="InterPro" id="IPR036162">
    <property type="entry name" value="Resolvase-like_N_sf"/>
</dbReference>
<feature type="coiled-coil region" evidence="1">
    <location>
        <begin position="363"/>
        <end position="414"/>
    </location>
</feature>
<dbReference type="InterPro" id="IPR038109">
    <property type="entry name" value="DNA_bind_recomb_sf"/>
</dbReference>
<dbReference type="SMART" id="SM00857">
    <property type="entry name" value="Resolvase"/>
    <property type="match status" value="1"/>
</dbReference>
<dbReference type="GO" id="GO:0000150">
    <property type="term" value="F:DNA strand exchange activity"/>
    <property type="evidence" value="ECO:0007669"/>
    <property type="project" value="InterPro"/>
</dbReference>
<organism evidence="4">
    <name type="scientific">uncultured prokaryote</name>
    <dbReference type="NCBI Taxonomy" id="198431"/>
    <lineage>
        <taxon>unclassified sequences</taxon>
        <taxon>environmental samples</taxon>
    </lineage>
</organism>
<dbReference type="InterPro" id="IPR006119">
    <property type="entry name" value="Resolv_N"/>
</dbReference>
<feature type="domain" description="Recombinase" evidence="3">
    <location>
        <begin position="154"/>
        <end position="273"/>
    </location>
</feature>
<dbReference type="AlphaFoldDB" id="A0A0H5PYM4"/>
<evidence type="ECO:0008006" key="5">
    <source>
        <dbReference type="Google" id="ProtNLM"/>
    </source>
</evidence>
<dbReference type="Gene3D" id="3.40.50.1390">
    <property type="entry name" value="Resolvase, N-terminal catalytic domain"/>
    <property type="match status" value="1"/>
</dbReference>
<dbReference type="InterPro" id="IPR025827">
    <property type="entry name" value="Zn_ribbon_recom_dom"/>
</dbReference>
<dbReference type="CDD" id="cd00338">
    <property type="entry name" value="Ser_Recombinase"/>
    <property type="match status" value="1"/>
</dbReference>
<feature type="domain" description="Resolvase/invertase-type recombinase catalytic" evidence="2">
    <location>
        <begin position="2"/>
        <end position="146"/>
    </location>
</feature>
<dbReference type="EMBL" id="LN852896">
    <property type="protein sequence ID" value="CRY94249.1"/>
    <property type="molecule type" value="Genomic_DNA"/>
</dbReference>
<protein>
    <recommendedName>
        <fullName evidence="5">Resolvase/invertase-type recombinase catalytic domain-containing protein</fullName>
    </recommendedName>
</protein>
<dbReference type="PANTHER" id="PTHR30461">
    <property type="entry name" value="DNA-INVERTASE FROM LAMBDOID PROPHAGE"/>
    <property type="match status" value="1"/>
</dbReference>
<dbReference type="PROSITE" id="PS51736">
    <property type="entry name" value="RECOMBINASES_3"/>
    <property type="match status" value="1"/>
</dbReference>
<dbReference type="Pfam" id="PF13408">
    <property type="entry name" value="Zn_ribbon_recom"/>
    <property type="match status" value="1"/>
</dbReference>
<dbReference type="PANTHER" id="PTHR30461:SF23">
    <property type="entry name" value="DNA RECOMBINASE-RELATED"/>
    <property type="match status" value="1"/>
</dbReference>
<name>A0A0H5PYM4_9ZZZZ</name>
<dbReference type="InterPro" id="IPR011109">
    <property type="entry name" value="DNA_bind_recombinase_dom"/>
</dbReference>